<reference evidence="15" key="1">
    <citation type="submission" date="2020-07" db="EMBL/GenBank/DDBJ databases">
        <title>Clarias magur genome sequencing, assembly and annotation.</title>
        <authorList>
            <person name="Kushwaha B."/>
            <person name="Kumar R."/>
            <person name="Das P."/>
            <person name="Joshi C.G."/>
            <person name="Kumar D."/>
            <person name="Nagpure N.S."/>
            <person name="Pandey M."/>
            <person name="Agarwal S."/>
            <person name="Srivastava S."/>
            <person name="Singh M."/>
            <person name="Sahoo L."/>
            <person name="Jayasankar P."/>
            <person name="Meher P.K."/>
            <person name="Koringa P.G."/>
            <person name="Iquebal M.A."/>
            <person name="Das S.P."/>
            <person name="Bit A."/>
            <person name="Patnaik S."/>
            <person name="Patel N."/>
            <person name="Shah T.M."/>
            <person name="Hinsu A."/>
            <person name="Jena J.K."/>
        </authorList>
    </citation>
    <scope>NUCLEOTIDE SEQUENCE</scope>
    <source>
        <strain evidence="15">CIFAMagur01</strain>
        <tissue evidence="15">Testis</tissue>
    </source>
</reference>
<keyword evidence="9 13" id="KW-0472">Membrane</keyword>
<keyword evidence="8" id="KW-0297">G-protein coupled receptor</keyword>
<evidence type="ECO:0000313" key="15">
    <source>
        <dbReference type="EMBL" id="KAF5907903.1"/>
    </source>
</evidence>
<dbReference type="InterPro" id="IPR032675">
    <property type="entry name" value="LRR_dom_sf"/>
</dbReference>
<sequence length="1105" mass="121532">MNNISQLPSNAFAELHFLEELRLAGNNLTDIPKDAFDGLVNLKTLMLQNNQLREVPREAFKSLQNLHSLRLDANHISRVPQDCFEGLFSLRHLWLDDNALTEVPVDALSPLSSLQAMTFALNKITHIPDRAFANLSNLVVLHLNNNRVLSLGKQSFDGLQSLETLDLNYNCLEEFPIAIRTLRTLKELGFHNNNIKSIPEHAFIGNPSLLTIFFYDNPIQFVGQSAFQHLPELRTLSLNGAADITQFPDLTGTHSLERLAITGARITSLPSSMCEQLPNLQILDLSYNLIQSLPSLQGCKKIQKIDLHHNQIHELTADTFRGLPLLKSLGLAWNKLCSVDPLSFAELPALTKLDLTSNHLSSLPVVEMHVLTHLKLAGNIDLQELIPVERFPRLRVMEMPYAFQCCAFLTCEKHMISWEKEKNSSNDVRRKDGVASSTGDHEFEDLFPDPEDDSVSHLSIQCSPSPGPFQPCLYLFESWLIRCGVWIVAIVSLISNAMVMVSVFLSPTFLSPVKLLVGLLALVNSLTGLCSGVMALVDALTFGSFAKYGANWESSTSCKLTGFVMVFASETSVFLLTVAAVERSFSVHNGKAALDYRASKAMVKLAVPFCFILGLVVTSLPLLHITDYGTSSLCLPVPLGENSGLGLMVVQVLVNSLCYLVMTVTYTCLYCSLEKGEHDKLWDCSMIRHVAWLLFANCVLYFPVAFLSFSALLKISAVGPDVIKSVLLVVVPLPACLNPLLYVLFNPHFKEDLGLLFRHTQVTLLRNQHLSLASLDSDDAEKQSCDSTQALVSFTSLNKQPTCLAQDPKPHHFTVHCVSALLRATDAHHRLLKKCLKMMTDIIVLCFTLAVSLSFWIISLALSSYSGTLKPVSPWRWLFSVLVPLVITSRAWKKKSLDVGGCLGALLVGFVLTLANTSFLAALFAFFITSSKLTRWKGAIKKRIDSEYKEGGQRNWIQVFCNGGVPTELALLYMIEVGPGEIPIDFSMQYTASWMSLSLLGSLACSTGDTWASEVGPVLSKSRPRLITTWNEVPAGTNGGVTMVGLVASLLGGATVGTAYFISQLLMISDLHLAAPQWPIVVYGAAAGLLGSLLDSLLGAVMQYS</sequence>
<feature type="transmembrane region" description="Helical" evidence="13">
    <location>
        <begin position="904"/>
        <end position="928"/>
    </location>
</feature>
<feature type="transmembrane region" description="Helical" evidence="13">
    <location>
        <begin position="602"/>
        <end position="625"/>
    </location>
</feature>
<dbReference type="OrthoDB" id="1883493at2759"/>
<feature type="transmembrane region" description="Helical" evidence="13">
    <location>
        <begin position="560"/>
        <end position="581"/>
    </location>
</feature>
<evidence type="ECO:0000256" key="1">
    <source>
        <dbReference type="ARBA" id="ARBA00004651"/>
    </source>
</evidence>
<name>A0A8J4UEI4_CLAMG</name>
<keyword evidence="10 15" id="KW-0675">Receptor</keyword>
<keyword evidence="4" id="KW-0433">Leucine-rich repeat</keyword>
<evidence type="ECO:0000259" key="14">
    <source>
        <dbReference type="PROSITE" id="PS50262"/>
    </source>
</evidence>
<dbReference type="Gene3D" id="3.80.10.10">
    <property type="entry name" value="Ribonuclease Inhibitor"/>
    <property type="match status" value="1"/>
</dbReference>
<dbReference type="SMART" id="SM00369">
    <property type="entry name" value="LRR_TYP"/>
    <property type="match status" value="13"/>
</dbReference>
<feature type="transmembrane region" description="Helical" evidence="13">
    <location>
        <begin position="1043"/>
        <end position="1068"/>
    </location>
</feature>
<feature type="transmembrane region" description="Helical" evidence="13">
    <location>
        <begin position="645"/>
        <end position="669"/>
    </location>
</feature>
<dbReference type="Pfam" id="PF00001">
    <property type="entry name" value="7tm_1"/>
    <property type="match status" value="1"/>
</dbReference>
<feature type="non-terminal residue" evidence="15">
    <location>
        <position position="1"/>
    </location>
</feature>
<keyword evidence="5 13" id="KW-0812">Transmembrane</keyword>
<keyword evidence="6" id="KW-0677">Repeat</keyword>
<dbReference type="PROSITE" id="PS50262">
    <property type="entry name" value="G_PROTEIN_RECEP_F1_2"/>
    <property type="match status" value="1"/>
</dbReference>
<dbReference type="GO" id="GO:0007189">
    <property type="term" value="P:adenylate cyclase-activating G protein-coupled receptor signaling pathway"/>
    <property type="evidence" value="ECO:0007669"/>
    <property type="project" value="TreeGrafter"/>
</dbReference>
<evidence type="ECO:0000256" key="11">
    <source>
        <dbReference type="ARBA" id="ARBA00023180"/>
    </source>
</evidence>
<comment type="caution">
    <text evidence="15">The sequence shown here is derived from an EMBL/GenBank/DDBJ whole genome shotgun (WGS) entry which is preliminary data.</text>
</comment>
<dbReference type="GO" id="GO:0008528">
    <property type="term" value="F:G protein-coupled peptide receptor activity"/>
    <property type="evidence" value="ECO:0007669"/>
    <property type="project" value="TreeGrafter"/>
</dbReference>
<evidence type="ECO:0000256" key="13">
    <source>
        <dbReference type="SAM" id="Phobius"/>
    </source>
</evidence>
<evidence type="ECO:0000256" key="10">
    <source>
        <dbReference type="ARBA" id="ARBA00023170"/>
    </source>
</evidence>
<dbReference type="Gene3D" id="1.20.1070.10">
    <property type="entry name" value="Rhodopsin 7-helix transmembrane proteins"/>
    <property type="match status" value="1"/>
</dbReference>
<evidence type="ECO:0000256" key="7">
    <source>
        <dbReference type="ARBA" id="ARBA00022989"/>
    </source>
</evidence>
<feature type="domain" description="G-protein coupled receptors family 1 profile" evidence="14">
    <location>
        <begin position="495"/>
        <end position="742"/>
    </location>
</feature>
<feature type="transmembrane region" description="Helical" evidence="13">
    <location>
        <begin position="842"/>
        <end position="862"/>
    </location>
</feature>
<comment type="subcellular location">
    <subcellularLocation>
        <location evidence="1">Cell membrane</location>
        <topology evidence="1">Multi-pass membrane protein</topology>
    </subcellularLocation>
</comment>
<dbReference type="InterPro" id="IPR002794">
    <property type="entry name" value="DUF92_TMEM19"/>
</dbReference>
<dbReference type="GO" id="GO:0009755">
    <property type="term" value="P:hormone-mediated signaling pathway"/>
    <property type="evidence" value="ECO:0007669"/>
    <property type="project" value="TreeGrafter"/>
</dbReference>
<dbReference type="SUPFAM" id="SSF52058">
    <property type="entry name" value="L domain-like"/>
    <property type="match status" value="2"/>
</dbReference>
<proteinExistence type="inferred from homology"/>
<dbReference type="PANTHER" id="PTHR24372">
    <property type="entry name" value="GLYCOPROTEIN HORMONE RECEPTOR"/>
    <property type="match status" value="1"/>
</dbReference>
<gene>
    <name evidence="15" type="primary">lgr5</name>
    <name evidence="15" type="ORF">DAT39_002338</name>
</gene>
<evidence type="ECO:0000256" key="4">
    <source>
        <dbReference type="ARBA" id="ARBA00022614"/>
    </source>
</evidence>
<dbReference type="Pfam" id="PF13855">
    <property type="entry name" value="LRR_8"/>
    <property type="match status" value="3"/>
</dbReference>
<feature type="transmembrane region" description="Helical" evidence="13">
    <location>
        <begin position="1080"/>
        <end position="1102"/>
    </location>
</feature>
<dbReference type="PANTHER" id="PTHR24372:SF71">
    <property type="entry name" value="LEUCINE-RICH REPEAT-CONTAINING G-PROTEIN COUPLED RECEPTOR 5"/>
    <property type="match status" value="1"/>
</dbReference>
<dbReference type="FunFam" id="3.80.10.10:FF:001164">
    <property type="entry name" value="GH01279p"/>
    <property type="match status" value="1"/>
</dbReference>
<evidence type="ECO:0000256" key="5">
    <source>
        <dbReference type="ARBA" id="ARBA00022692"/>
    </source>
</evidence>
<evidence type="ECO:0000256" key="3">
    <source>
        <dbReference type="ARBA" id="ARBA00022475"/>
    </source>
</evidence>
<protein>
    <submittedName>
        <fullName evidence="15">Leucine-rich repeat-containing G-protein coupled receptor 5</fullName>
    </submittedName>
</protein>
<evidence type="ECO:0000256" key="9">
    <source>
        <dbReference type="ARBA" id="ARBA00023136"/>
    </source>
</evidence>
<dbReference type="InterPro" id="IPR001611">
    <property type="entry name" value="Leu-rich_rpt"/>
</dbReference>
<dbReference type="InterPro" id="IPR017452">
    <property type="entry name" value="GPCR_Rhodpsn_7TM"/>
</dbReference>
<feature type="transmembrane region" description="Helical" evidence="13">
    <location>
        <begin position="725"/>
        <end position="745"/>
    </location>
</feature>
<dbReference type="GO" id="GO:0005886">
    <property type="term" value="C:plasma membrane"/>
    <property type="evidence" value="ECO:0007669"/>
    <property type="project" value="UniProtKB-SubCell"/>
</dbReference>
<dbReference type="EMBL" id="QNUK01000017">
    <property type="protein sequence ID" value="KAF5907903.1"/>
    <property type="molecule type" value="Genomic_DNA"/>
</dbReference>
<dbReference type="SMART" id="SM00364">
    <property type="entry name" value="LRR_BAC"/>
    <property type="match status" value="7"/>
</dbReference>
<evidence type="ECO:0000256" key="6">
    <source>
        <dbReference type="ARBA" id="ARBA00022737"/>
    </source>
</evidence>
<dbReference type="InterPro" id="IPR003591">
    <property type="entry name" value="Leu-rich_rpt_typical-subtyp"/>
</dbReference>
<accession>A0A8J4UEI4</accession>
<keyword evidence="3" id="KW-1003">Cell membrane</keyword>
<feature type="transmembrane region" description="Helical" evidence="13">
    <location>
        <begin position="517"/>
        <end position="540"/>
    </location>
</feature>
<feature type="transmembrane region" description="Helical" evidence="13">
    <location>
        <begin position="479"/>
        <end position="505"/>
    </location>
</feature>
<evidence type="ECO:0000256" key="8">
    <source>
        <dbReference type="ARBA" id="ARBA00023040"/>
    </source>
</evidence>
<dbReference type="SUPFAM" id="SSF81321">
    <property type="entry name" value="Family A G protein-coupled receptor-like"/>
    <property type="match status" value="1"/>
</dbReference>
<dbReference type="Proteomes" id="UP000727407">
    <property type="component" value="Unassembled WGS sequence"/>
</dbReference>
<comment type="similarity">
    <text evidence="2">Belongs to the TMEM19 family.</text>
</comment>
<dbReference type="SMART" id="SM00365">
    <property type="entry name" value="LRR_SD22"/>
    <property type="match status" value="3"/>
</dbReference>
<evidence type="ECO:0000256" key="12">
    <source>
        <dbReference type="ARBA" id="ARBA00023224"/>
    </source>
</evidence>
<evidence type="ECO:0000256" key="2">
    <source>
        <dbReference type="ARBA" id="ARBA00009012"/>
    </source>
</evidence>
<keyword evidence="12" id="KW-0807">Transducer</keyword>
<organism evidence="15 16">
    <name type="scientific">Clarias magur</name>
    <name type="common">Asian catfish</name>
    <name type="synonym">Macropteronotus magur</name>
    <dbReference type="NCBI Taxonomy" id="1594786"/>
    <lineage>
        <taxon>Eukaryota</taxon>
        <taxon>Metazoa</taxon>
        <taxon>Chordata</taxon>
        <taxon>Craniata</taxon>
        <taxon>Vertebrata</taxon>
        <taxon>Euteleostomi</taxon>
        <taxon>Actinopterygii</taxon>
        <taxon>Neopterygii</taxon>
        <taxon>Teleostei</taxon>
        <taxon>Ostariophysi</taxon>
        <taxon>Siluriformes</taxon>
        <taxon>Clariidae</taxon>
        <taxon>Clarias</taxon>
    </lineage>
</organism>
<keyword evidence="16" id="KW-1185">Reference proteome</keyword>
<keyword evidence="11" id="KW-0325">Glycoprotein</keyword>
<dbReference type="AlphaFoldDB" id="A0A8J4UEI4"/>
<dbReference type="PRINTS" id="PR00237">
    <property type="entry name" value="GPCRRHODOPSN"/>
</dbReference>
<evidence type="ECO:0000313" key="16">
    <source>
        <dbReference type="Proteomes" id="UP000727407"/>
    </source>
</evidence>
<dbReference type="Pfam" id="PF01940">
    <property type="entry name" value="DUF92"/>
    <property type="match status" value="1"/>
</dbReference>
<feature type="transmembrane region" description="Helical" evidence="13">
    <location>
        <begin position="690"/>
        <end position="713"/>
    </location>
</feature>
<dbReference type="PROSITE" id="PS51450">
    <property type="entry name" value="LRR"/>
    <property type="match status" value="6"/>
</dbReference>
<keyword evidence="7 13" id="KW-1133">Transmembrane helix</keyword>
<dbReference type="InterPro" id="IPR000276">
    <property type="entry name" value="GPCR_Rhodpsn"/>
</dbReference>